<evidence type="ECO:0000313" key="3">
    <source>
        <dbReference type="Proteomes" id="UP000195667"/>
    </source>
</evidence>
<evidence type="ECO:0000313" key="2">
    <source>
        <dbReference type="EMBL" id="SJM88990.1"/>
    </source>
</evidence>
<protein>
    <recommendedName>
        <fullName evidence="4">Chromosome segregation ATPase-like protein</fullName>
    </recommendedName>
</protein>
<accession>A0A1R4GYV8</accession>
<keyword evidence="1" id="KW-0175">Coiled coil</keyword>
<dbReference type="InterPro" id="IPR027417">
    <property type="entry name" value="P-loop_NTPase"/>
</dbReference>
<evidence type="ECO:0000256" key="1">
    <source>
        <dbReference type="SAM" id="Coils"/>
    </source>
</evidence>
<dbReference type="RefSeq" id="WP_087141941.1">
    <property type="nucleotide sequence ID" value="NZ_FUKI01000001.1"/>
</dbReference>
<sequence length="1012" mass="116817">MNTVILTGSPWIDSGQLFPNLQKLGIKNALSTENNTDLTIGSWHDKIFSGKRSHEYRQVQLGKAWEQSVSEIFMANWGQEPWGWADSRSLWLLDFWRDFDPEICFILVHVSPEQALAQAISQIDEQIPFSLDNTIATWLVYERELLRFYLRNQQRCLLVDLERINNDPALLIETASRLFSLELDDSAIDPESQAQPAAFFNPLASLLAKQALQRFPEALGLWEEIKVSLTVLPTVERSNSYDQIMQIPDAITELRSVMQGAELALEAMSKARDEQLTQVFVCNAQMEQQEIEFQARIKQNELQFLHQQKIQETHQEALLVKNNSLKNDLNTLSVNLIKEKNLAKESQTLINQLSSERDNQARIAAERQQHIEQLVQERDAQSDKVENCQAQINQLEQQRDNHVKIATDVRQENELILLQLHQVQEELEQYFLKNLTLENELKANDANLTNERKLAEERQQHINQLGGERDNQARIATERQQQIEQLVRERDAQSQLAENRQVQINQLGGELNSQARIAAERQQQIEHLAQERNVQSQLAENRQVQINQLGGELNSQARIAAERQQQVEQLVQERDAQSQLAENCQVQINQLGGELDSQARIAAERQQQLEQLVQERNTQNQLVENRQAHINQLEQERDSYIRITTDVRQENELLLLQLHQVQEELEYYFLQHLQEQKLREQTNQRLTRVLGRWPNFVDMAGLQIVPAFGKELQEIVLTATDVYHASRHIEQYSLRVQVKDENAAIIIERPDVQLPNPLLRWPVESADETTLVIPVKPTKAVSGLAHLSTSDWQFLQALSQTLGHALQQGDFQLSEDNRKFNPAIWQQALTQLSQALQEDSDCLRYDQVRLKREQVNPDYEHLWLHVSNLHYKGKQWPSIEFRLSAALVKKKGFSSHPKLEFPQPETGLPLFENWQPDIEDDYGLKMELRCEIKTQAIDIHFWNSLSAADQSLLLALISYLPLFLADLEMQKIAINRSWQDWQSLVQGTIATINARSIELGIESSCDIEVIAA</sequence>
<dbReference type="OrthoDB" id="6182073at2"/>
<feature type="coiled-coil region" evidence="1">
    <location>
        <begin position="602"/>
        <end position="636"/>
    </location>
</feature>
<feature type="coiled-coil region" evidence="1">
    <location>
        <begin position="371"/>
        <end position="458"/>
    </location>
</feature>
<dbReference type="AlphaFoldDB" id="A0A1R4GYV8"/>
<gene>
    <name evidence="2" type="ORF">CRENPOLYSF1_10018</name>
</gene>
<dbReference type="Gene3D" id="3.40.50.300">
    <property type="entry name" value="P-loop containing nucleotide triphosphate hydrolases"/>
    <property type="match status" value="1"/>
</dbReference>
<name>A0A1R4GYV8_9GAMM</name>
<reference evidence="3" key="1">
    <citation type="submission" date="2017-02" db="EMBL/GenBank/DDBJ databases">
        <authorList>
            <person name="Daims H."/>
        </authorList>
    </citation>
    <scope>NUCLEOTIDE SEQUENCE [LARGE SCALE GENOMIC DNA]</scope>
</reference>
<dbReference type="EMBL" id="FUKI01000001">
    <property type="protein sequence ID" value="SJM88990.1"/>
    <property type="molecule type" value="Genomic_DNA"/>
</dbReference>
<proteinExistence type="predicted"/>
<keyword evidence="3" id="KW-1185">Reference proteome</keyword>
<dbReference type="Proteomes" id="UP000195667">
    <property type="component" value="Unassembled WGS sequence"/>
</dbReference>
<evidence type="ECO:0008006" key="4">
    <source>
        <dbReference type="Google" id="ProtNLM"/>
    </source>
</evidence>
<organism evidence="2 3">
    <name type="scientific">Crenothrix polyspora</name>
    <dbReference type="NCBI Taxonomy" id="360316"/>
    <lineage>
        <taxon>Bacteria</taxon>
        <taxon>Pseudomonadati</taxon>
        <taxon>Pseudomonadota</taxon>
        <taxon>Gammaproteobacteria</taxon>
        <taxon>Methylococcales</taxon>
        <taxon>Crenotrichaceae</taxon>
        <taxon>Crenothrix</taxon>
    </lineage>
</organism>